<keyword evidence="1" id="KW-0560">Oxidoreductase</keyword>
<dbReference type="SUPFAM" id="SSF55347">
    <property type="entry name" value="Glyceraldehyde-3-phosphate dehydrogenase-like, C-terminal domain"/>
    <property type="match status" value="1"/>
</dbReference>
<dbReference type="PANTHER" id="PTHR43818">
    <property type="entry name" value="BCDNA.GH03377"/>
    <property type="match status" value="1"/>
</dbReference>
<protein>
    <submittedName>
        <fullName evidence="4">Oxidoreductase-like protein</fullName>
    </submittedName>
</protein>
<dbReference type="InterPro" id="IPR050463">
    <property type="entry name" value="Gfo/Idh/MocA_oxidrdct_glycsds"/>
</dbReference>
<dbReference type="PANTHER" id="PTHR43818:SF11">
    <property type="entry name" value="BCDNA.GH03377"/>
    <property type="match status" value="1"/>
</dbReference>
<sequence length="348" mass="38063">MRLLILGTGKMANQHANRFAAIPGVHIVGGVDMNAERLKAFCELHKIERQFATVDEALAWGEFDAVTNVTPDAAHYTTSLACIAAGKHVLCEKPLATSFAEASEMADAAEKAGVVAMVNLSYRNVAELHAARELVLSGRIGEVKHIEASYLQSWLVSKTWGDWRTGPQWLWRLSKGHGSNGTLGDIGIHILDFASYGAATEIETITSRLKTFPKADGDRIGEYVLDANDSFVMTAGFSNGALGVIHATRWATGHHNDLRVRIYGEKGGIEVQHTLKETHLRVCLDEDAETATWRDMEAAPVATNYERFVNAVRLKMPTEPSFRHAAGLQRILDLASALDETLPTPVHV</sequence>
<dbReference type="KEGG" id="mes:Meso_0142"/>
<dbReference type="STRING" id="266779.Meso_0142"/>
<organism evidence="4">
    <name type="scientific">Chelativorans sp. (strain BNC1)</name>
    <dbReference type="NCBI Taxonomy" id="266779"/>
    <lineage>
        <taxon>Bacteria</taxon>
        <taxon>Pseudomonadati</taxon>
        <taxon>Pseudomonadota</taxon>
        <taxon>Alphaproteobacteria</taxon>
        <taxon>Hyphomicrobiales</taxon>
        <taxon>Phyllobacteriaceae</taxon>
        <taxon>Chelativorans</taxon>
    </lineage>
</organism>
<dbReference type="Pfam" id="PF01408">
    <property type="entry name" value="GFO_IDH_MocA"/>
    <property type="match status" value="1"/>
</dbReference>
<feature type="domain" description="GFO/IDH/MocA-like oxidoreductase" evidence="3">
    <location>
        <begin position="130"/>
        <end position="270"/>
    </location>
</feature>
<dbReference type="Pfam" id="PF22725">
    <property type="entry name" value="GFO_IDH_MocA_C3"/>
    <property type="match status" value="1"/>
</dbReference>
<dbReference type="InterPro" id="IPR000683">
    <property type="entry name" value="Gfo/Idh/MocA-like_OxRdtase_N"/>
</dbReference>
<dbReference type="OrthoDB" id="9792935at2"/>
<dbReference type="SUPFAM" id="SSF51735">
    <property type="entry name" value="NAD(P)-binding Rossmann-fold domains"/>
    <property type="match status" value="1"/>
</dbReference>
<evidence type="ECO:0000259" key="2">
    <source>
        <dbReference type="Pfam" id="PF01408"/>
    </source>
</evidence>
<gene>
    <name evidence="4" type="ordered locus">Meso_0142</name>
</gene>
<dbReference type="InterPro" id="IPR036291">
    <property type="entry name" value="NAD(P)-bd_dom_sf"/>
</dbReference>
<evidence type="ECO:0000256" key="1">
    <source>
        <dbReference type="ARBA" id="ARBA00023002"/>
    </source>
</evidence>
<accession>Q11M28</accession>
<feature type="domain" description="Gfo/Idh/MocA-like oxidoreductase N-terminal" evidence="2">
    <location>
        <begin position="2"/>
        <end position="119"/>
    </location>
</feature>
<dbReference type="eggNOG" id="COG0673">
    <property type="taxonomic scope" value="Bacteria"/>
</dbReference>
<proteinExistence type="predicted"/>
<dbReference type="Gene3D" id="3.40.50.720">
    <property type="entry name" value="NAD(P)-binding Rossmann-like Domain"/>
    <property type="match status" value="1"/>
</dbReference>
<reference evidence="4" key="1">
    <citation type="submission" date="2006-06" db="EMBL/GenBank/DDBJ databases">
        <title>Complete sequence of chromosome of Chelativorans sp. BNC1.</title>
        <authorList>
            <consortium name="US DOE Joint Genome Institute"/>
            <person name="Copeland A."/>
            <person name="Lucas S."/>
            <person name="Lapidus A."/>
            <person name="Barry K."/>
            <person name="Detter J.C."/>
            <person name="Glavina del Rio T."/>
            <person name="Hammon N."/>
            <person name="Israni S."/>
            <person name="Dalin E."/>
            <person name="Tice H."/>
            <person name="Pitluck S."/>
            <person name="Chertkov O."/>
            <person name="Brettin T."/>
            <person name="Bruce D."/>
            <person name="Han C."/>
            <person name="Tapia R."/>
            <person name="Gilna P."/>
            <person name="Schmutz J."/>
            <person name="Larimer F."/>
            <person name="Land M."/>
            <person name="Hauser L."/>
            <person name="Kyrpides N."/>
            <person name="Mikhailova N."/>
            <person name="Richardson P."/>
        </authorList>
    </citation>
    <scope>NUCLEOTIDE SEQUENCE</scope>
    <source>
        <strain evidence="4">BNC1</strain>
    </source>
</reference>
<dbReference type="HOGENOM" id="CLU_023194_17_2_5"/>
<dbReference type="EMBL" id="CP000390">
    <property type="protein sequence ID" value="ABG61547.1"/>
    <property type="molecule type" value="Genomic_DNA"/>
</dbReference>
<dbReference type="GO" id="GO:0016491">
    <property type="term" value="F:oxidoreductase activity"/>
    <property type="evidence" value="ECO:0007669"/>
    <property type="project" value="UniProtKB-KW"/>
</dbReference>
<evidence type="ECO:0000259" key="3">
    <source>
        <dbReference type="Pfam" id="PF22725"/>
    </source>
</evidence>
<dbReference type="AlphaFoldDB" id="Q11M28"/>
<dbReference type="Gene3D" id="3.30.360.10">
    <property type="entry name" value="Dihydrodipicolinate Reductase, domain 2"/>
    <property type="match status" value="1"/>
</dbReference>
<dbReference type="InterPro" id="IPR055170">
    <property type="entry name" value="GFO_IDH_MocA-like_dom"/>
</dbReference>
<evidence type="ECO:0000313" key="4">
    <source>
        <dbReference type="EMBL" id="ABG61547.1"/>
    </source>
</evidence>
<dbReference type="GO" id="GO:0000166">
    <property type="term" value="F:nucleotide binding"/>
    <property type="evidence" value="ECO:0007669"/>
    <property type="project" value="InterPro"/>
</dbReference>
<name>Q11M28_CHESB</name>